<dbReference type="InterPro" id="IPR018571">
    <property type="entry name" value="Membrane_anchor_Opy2_N"/>
</dbReference>
<feature type="domain" description="Membrane anchor Opy2 N-terminal" evidence="2">
    <location>
        <begin position="128"/>
        <end position="162"/>
    </location>
</feature>
<sequence length="176" mass="20084">MFKFYLICVFIMTFFSFSVFAYQLVLSNKNESLPGDVNNPCVKCPHPPTECDLPCNSIKKRKSVCIITQRTCTKCPKKSCKPAIDPVCVNCLTYPICTPCAKDERCWIDRPNCYNCGSSHCIKPPLNCITCPLETPKPSKCPKNYKRLEIPRSCFICAQIICVPKHYYLPDKPHLF</sequence>
<evidence type="ECO:0000259" key="2">
    <source>
        <dbReference type="Pfam" id="PF09463"/>
    </source>
</evidence>
<accession>A0A397VC40</accession>
<dbReference type="OrthoDB" id="2326762at2759"/>
<comment type="caution">
    <text evidence="3">The sequence shown here is derived from an EMBL/GenBank/DDBJ whole genome shotgun (WGS) entry which is preliminary data.</text>
</comment>
<gene>
    <name evidence="3" type="ORF">C2G38_1477450</name>
</gene>
<protein>
    <recommendedName>
        <fullName evidence="2">Membrane anchor Opy2 N-terminal domain-containing protein</fullName>
    </recommendedName>
</protein>
<evidence type="ECO:0000256" key="1">
    <source>
        <dbReference type="SAM" id="SignalP"/>
    </source>
</evidence>
<name>A0A397VC40_9GLOM</name>
<dbReference type="Proteomes" id="UP000266673">
    <property type="component" value="Unassembled WGS sequence"/>
</dbReference>
<dbReference type="EMBL" id="QKWP01000645">
    <property type="protein sequence ID" value="RIB16876.1"/>
    <property type="molecule type" value="Genomic_DNA"/>
</dbReference>
<keyword evidence="4" id="KW-1185">Reference proteome</keyword>
<feature type="chain" id="PRO_5017274953" description="Membrane anchor Opy2 N-terminal domain-containing protein" evidence="1">
    <location>
        <begin position="22"/>
        <end position="176"/>
    </location>
</feature>
<feature type="signal peptide" evidence="1">
    <location>
        <begin position="1"/>
        <end position="21"/>
    </location>
</feature>
<evidence type="ECO:0000313" key="3">
    <source>
        <dbReference type="EMBL" id="RIB16876.1"/>
    </source>
</evidence>
<evidence type="ECO:0000313" key="4">
    <source>
        <dbReference type="Proteomes" id="UP000266673"/>
    </source>
</evidence>
<keyword evidence="1" id="KW-0732">Signal</keyword>
<dbReference type="AlphaFoldDB" id="A0A397VC40"/>
<reference evidence="3 4" key="1">
    <citation type="submission" date="2018-06" db="EMBL/GenBank/DDBJ databases">
        <title>Comparative genomics reveals the genomic features of Rhizophagus irregularis, R. cerebriforme, R. diaphanum and Gigaspora rosea, and their symbiotic lifestyle signature.</title>
        <authorList>
            <person name="Morin E."/>
            <person name="San Clemente H."/>
            <person name="Chen E.C.H."/>
            <person name="De La Providencia I."/>
            <person name="Hainaut M."/>
            <person name="Kuo A."/>
            <person name="Kohler A."/>
            <person name="Murat C."/>
            <person name="Tang N."/>
            <person name="Roy S."/>
            <person name="Loubradou J."/>
            <person name="Henrissat B."/>
            <person name="Grigoriev I.V."/>
            <person name="Corradi N."/>
            <person name="Roux C."/>
            <person name="Martin F.M."/>
        </authorList>
    </citation>
    <scope>NUCLEOTIDE SEQUENCE [LARGE SCALE GENOMIC DNA]</scope>
    <source>
        <strain evidence="3 4">DAOM 194757</strain>
    </source>
</reference>
<organism evidence="3 4">
    <name type="scientific">Gigaspora rosea</name>
    <dbReference type="NCBI Taxonomy" id="44941"/>
    <lineage>
        <taxon>Eukaryota</taxon>
        <taxon>Fungi</taxon>
        <taxon>Fungi incertae sedis</taxon>
        <taxon>Mucoromycota</taxon>
        <taxon>Glomeromycotina</taxon>
        <taxon>Glomeromycetes</taxon>
        <taxon>Diversisporales</taxon>
        <taxon>Gigasporaceae</taxon>
        <taxon>Gigaspora</taxon>
    </lineage>
</organism>
<dbReference type="Pfam" id="PF09463">
    <property type="entry name" value="Opy2"/>
    <property type="match status" value="1"/>
</dbReference>
<proteinExistence type="predicted"/>